<name>A0A508ARC1_9GAMM</name>
<evidence type="ECO:0000313" key="2">
    <source>
        <dbReference type="EMBL" id="TQD51493.1"/>
    </source>
</evidence>
<dbReference type="EMBL" id="VICE01000007">
    <property type="protein sequence ID" value="TQD51493.1"/>
    <property type="molecule type" value="Genomic_DNA"/>
</dbReference>
<keyword evidence="3" id="KW-1185">Reference proteome</keyword>
<reference evidence="2 3" key="1">
    <citation type="submission" date="2019-06" db="EMBL/GenBank/DDBJ databases">
        <title>Lysobacter alkalisoli sp. nov. isolated from saline soil.</title>
        <authorList>
            <person name="Sun J.-Q."/>
            <person name="Xu L."/>
        </authorList>
    </citation>
    <scope>NUCLEOTIDE SEQUENCE [LARGE SCALE GENOMIC DNA]</scope>
    <source>
        <strain evidence="2 3">JCM 31130</strain>
    </source>
</reference>
<dbReference type="Proteomes" id="UP000318212">
    <property type="component" value="Unassembled WGS sequence"/>
</dbReference>
<gene>
    <name evidence="2" type="ORF">FKV25_01050</name>
</gene>
<evidence type="ECO:0000259" key="1">
    <source>
        <dbReference type="SMART" id="SM00867"/>
    </source>
</evidence>
<dbReference type="InterPro" id="IPR036761">
    <property type="entry name" value="TTHA0802/YceI-like_sf"/>
</dbReference>
<comment type="caution">
    <text evidence="2">The sequence shown here is derived from an EMBL/GenBank/DDBJ whole genome shotgun (WGS) entry which is preliminary data.</text>
</comment>
<protein>
    <submittedName>
        <fullName evidence="2">Polyisoprenoid-binding protein</fullName>
    </submittedName>
</protein>
<dbReference type="SMART" id="SM00867">
    <property type="entry name" value="YceI"/>
    <property type="match status" value="1"/>
</dbReference>
<dbReference type="AlphaFoldDB" id="A0A508ARC1"/>
<dbReference type="OrthoDB" id="5966233at2"/>
<dbReference type="PANTHER" id="PTHR34406:SF1">
    <property type="entry name" value="PROTEIN YCEI"/>
    <property type="match status" value="1"/>
</dbReference>
<dbReference type="SUPFAM" id="SSF101874">
    <property type="entry name" value="YceI-like"/>
    <property type="match status" value="1"/>
</dbReference>
<dbReference type="InterPro" id="IPR007372">
    <property type="entry name" value="Lipid/polyisoprenoid-bd_YceI"/>
</dbReference>
<dbReference type="Pfam" id="PF04264">
    <property type="entry name" value="YceI"/>
    <property type="match status" value="1"/>
</dbReference>
<dbReference type="PANTHER" id="PTHR34406">
    <property type="entry name" value="PROTEIN YCEI"/>
    <property type="match status" value="1"/>
</dbReference>
<feature type="domain" description="Lipid/polyisoprenoid-binding YceI-like" evidence="1">
    <location>
        <begin position="42"/>
        <end position="202"/>
    </location>
</feature>
<proteinExistence type="predicted"/>
<dbReference type="Gene3D" id="2.40.128.110">
    <property type="entry name" value="Lipid/polyisoprenoid-binding, YceI-like"/>
    <property type="match status" value="1"/>
</dbReference>
<organism evidence="2 3">
    <name type="scientific">Marilutibacter aestuarii</name>
    <dbReference type="NCBI Taxonomy" id="1706195"/>
    <lineage>
        <taxon>Bacteria</taxon>
        <taxon>Pseudomonadati</taxon>
        <taxon>Pseudomonadota</taxon>
        <taxon>Gammaproteobacteria</taxon>
        <taxon>Lysobacterales</taxon>
        <taxon>Lysobacteraceae</taxon>
        <taxon>Marilutibacter</taxon>
    </lineage>
</organism>
<sequence length="207" mass="23405">MRWQGALGMKRADGGTWRAWCCAGMAIALLVGAPPGRAQQSVGRFDEAHTRFGVELLTRWGQRVKGDFPRYDGKIVALDDTRRQVRVRLLASAVRIGDSERYTQMARGDSFFDAVHFPYVEFLSDPIDIRLVETGGPLRGRLTIRDVTRIETFHLLPATCSRPARDCDVVAHGQVDRYAYGLDAWRLALDKDVRFTMRVRLAPDEQP</sequence>
<evidence type="ECO:0000313" key="3">
    <source>
        <dbReference type="Proteomes" id="UP000318212"/>
    </source>
</evidence>
<accession>A0A508ARC1</accession>